<dbReference type="PANTHER" id="PTHR43477">
    <property type="entry name" value="DIHYDROANTICAPSIN 7-DEHYDROGENASE"/>
    <property type="match status" value="1"/>
</dbReference>
<dbReference type="GO" id="GO:0016491">
    <property type="term" value="F:oxidoreductase activity"/>
    <property type="evidence" value="ECO:0007669"/>
    <property type="project" value="UniProtKB-KW"/>
</dbReference>
<keyword evidence="2" id="KW-0560">Oxidoreductase</keyword>
<proteinExistence type="inferred from homology"/>
<dbReference type="PANTHER" id="PTHR43477:SF1">
    <property type="entry name" value="DIHYDROANTICAPSIN 7-DEHYDROGENASE"/>
    <property type="match status" value="1"/>
</dbReference>
<sequence>MSTISLKNQRIVIIGGSSGIGLATAQQAIEQGAAVVLAGRSKEKLLQAQQYLGSDAIEIYPLDNRDEQQLQAFFEHVGSFDHLFTPGASYVRGPISSSSEIAHSCFNAKFWPQYNAVKYASPYINPTGSIVLMSGAFGQRPLADGASYAACNGAIESLGKALAVELSPIRVNVISPGTIRTSFNWEGAKQEVRDESYDHYTKINIVGRVGTAAEAAHTTIYLMTNNYTTGSTLFPDGGYILR</sequence>
<name>A0A1V4HFE7_9BACL</name>
<dbReference type="InterPro" id="IPR036291">
    <property type="entry name" value="NAD(P)-bd_dom_sf"/>
</dbReference>
<reference evidence="4" key="1">
    <citation type="submission" date="2016-07" db="EMBL/GenBank/DDBJ databases">
        <authorList>
            <person name="Florea S."/>
            <person name="Webb J.S."/>
            <person name="Jaromczyk J."/>
            <person name="Schardl C.L."/>
        </authorList>
    </citation>
    <scope>NUCLEOTIDE SEQUENCE [LARGE SCALE GENOMIC DNA]</scope>
    <source>
        <strain evidence="4">CY1</strain>
    </source>
</reference>
<keyword evidence="4" id="KW-1185">Reference proteome</keyword>
<comment type="similarity">
    <text evidence="1">Belongs to the short-chain dehydrogenases/reductases (SDR) family.</text>
</comment>
<dbReference type="Proteomes" id="UP000190626">
    <property type="component" value="Unassembled WGS sequence"/>
</dbReference>
<protein>
    <submittedName>
        <fullName evidence="3">Dehydrogenase</fullName>
    </submittedName>
</protein>
<dbReference type="RefSeq" id="WP_079415644.1">
    <property type="nucleotide sequence ID" value="NZ_MBTG01000023.1"/>
</dbReference>
<evidence type="ECO:0000313" key="4">
    <source>
        <dbReference type="Proteomes" id="UP000190626"/>
    </source>
</evidence>
<dbReference type="Pfam" id="PF13561">
    <property type="entry name" value="adh_short_C2"/>
    <property type="match status" value="1"/>
</dbReference>
<dbReference type="InterPro" id="IPR051122">
    <property type="entry name" value="SDR_DHRS6-like"/>
</dbReference>
<dbReference type="AlphaFoldDB" id="A0A1V4HFE7"/>
<evidence type="ECO:0000313" key="3">
    <source>
        <dbReference type="EMBL" id="OPH53475.1"/>
    </source>
</evidence>
<dbReference type="STRING" id="1469647.BC351_06315"/>
<evidence type="ECO:0000256" key="1">
    <source>
        <dbReference type="ARBA" id="ARBA00006484"/>
    </source>
</evidence>
<dbReference type="EMBL" id="MBTG01000023">
    <property type="protein sequence ID" value="OPH53475.1"/>
    <property type="molecule type" value="Genomic_DNA"/>
</dbReference>
<dbReference type="PRINTS" id="PR00081">
    <property type="entry name" value="GDHRDH"/>
</dbReference>
<accession>A0A1V4HFE7</accession>
<dbReference type="InterPro" id="IPR002347">
    <property type="entry name" value="SDR_fam"/>
</dbReference>
<comment type="caution">
    <text evidence="3">The sequence shown here is derived from an EMBL/GenBank/DDBJ whole genome shotgun (WGS) entry which is preliminary data.</text>
</comment>
<gene>
    <name evidence="3" type="ORF">BC351_06315</name>
</gene>
<dbReference type="Gene3D" id="3.40.50.720">
    <property type="entry name" value="NAD(P)-binding Rossmann-like Domain"/>
    <property type="match status" value="1"/>
</dbReference>
<dbReference type="SUPFAM" id="SSF51735">
    <property type="entry name" value="NAD(P)-binding Rossmann-fold domains"/>
    <property type="match status" value="1"/>
</dbReference>
<dbReference type="OrthoDB" id="9806974at2"/>
<evidence type="ECO:0000256" key="2">
    <source>
        <dbReference type="ARBA" id="ARBA00023002"/>
    </source>
</evidence>
<organism evidence="3 4">
    <name type="scientific">Paenibacillus ferrarius</name>
    <dbReference type="NCBI Taxonomy" id="1469647"/>
    <lineage>
        <taxon>Bacteria</taxon>
        <taxon>Bacillati</taxon>
        <taxon>Bacillota</taxon>
        <taxon>Bacilli</taxon>
        <taxon>Bacillales</taxon>
        <taxon>Paenibacillaceae</taxon>
        <taxon>Paenibacillus</taxon>
    </lineage>
</organism>